<proteinExistence type="predicted"/>
<dbReference type="AlphaFoldDB" id="A0A814SCR0"/>
<gene>
    <name evidence="2" type="ORF">OXX778_LOCUS23084</name>
</gene>
<name>A0A814SCR0_9BILA</name>
<reference evidence="2" key="1">
    <citation type="submission" date="2021-02" db="EMBL/GenBank/DDBJ databases">
        <authorList>
            <person name="Nowell W R."/>
        </authorList>
    </citation>
    <scope>NUCLEOTIDE SEQUENCE</scope>
    <source>
        <strain evidence="2">Ploen Becks lab</strain>
    </source>
</reference>
<dbReference type="InterPro" id="IPR045820">
    <property type="entry name" value="CLEC16A/TT9_C"/>
</dbReference>
<accession>A0A814SCR0</accession>
<sequence>MPHGETRHHTKKSSLIDSIDEYIDHLNYLQDIYMLNIQSLSNCLTQQLIRRLFVPVYLNSL</sequence>
<dbReference type="Pfam" id="PF19439">
    <property type="entry name" value="CLEC16A_C"/>
    <property type="match status" value="1"/>
</dbReference>
<organism evidence="2 3">
    <name type="scientific">Brachionus calyciflorus</name>
    <dbReference type="NCBI Taxonomy" id="104777"/>
    <lineage>
        <taxon>Eukaryota</taxon>
        <taxon>Metazoa</taxon>
        <taxon>Spiralia</taxon>
        <taxon>Gnathifera</taxon>
        <taxon>Rotifera</taxon>
        <taxon>Eurotatoria</taxon>
        <taxon>Monogononta</taxon>
        <taxon>Pseudotrocha</taxon>
        <taxon>Ploima</taxon>
        <taxon>Brachionidae</taxon>
        <taxon>Brachionus</taxon>
    </lineage>
</organism>
<protein>
    <recommendedName>
        <fullName evidence="1">CLEC16A/TT9 C-terminal domain-containing protein</fullName>
    </recommendedName>
</protein>
<feature type="domain" description="CLEC16A/TT9 C-terminal" evidence="1">
    <location>
        <begin position="13"/>
        <end position="61"/>
    </location>
</feature>
<evidence type="ECO:0000313" key="2">
    <source>
        <dbReference type="EMBL" id="CAF1145643.1"/>
    </source>
</evidence>
<dbReference type="Proteomes" id="UP000663879">
    <property type="component" value="Unassembled WGS sequence"/>
</dbReference>
<evidence type="ECO:0000313" key="3">
    <source>
        <dbReference type="Proteomes" id="UP000663879"/>
    </source>
</evidence>
<evidence type="ECO:0000259" key="1">
    <source>
        <dbReference type="Pfam" id="PF19439"/>
    </source>
</evidence>
<dbReference type="EMBL" id="CAJNOC010011083">
    <property type="protein sequence ID" value="CAF1145643.1"/>
    <property type="molecule type" value="Genomic_DNA"/>
</dbReference>
<feature type="non-terminal residue" evidence="2">
    <location>
        <position position="1"/>
    </location>
</feature>
<keyword evidence="3" id="KW-1185">Reference proteome</keyword>
<comment type="caution">
    <text evidence="2">The sequence shown here is derived from an EMBL/GenBank/DDBJ whole genome shotgun (WGS) entry which is preliminary data.</text>
</comment>
<dbReference type="OrthoDB" id="294052at2759"/>